<dbReference type="AlphaFoldDB" id="A0AAN8F5C1"/>
<accession>A0AAN8F5C1</accession>
<comment type="caution">
    <text evidence="2">The sequence shown here is derived from an EMBL/GenBank/DDBJ whole genome shotgun (WGS) entry which is preliminary data.</text>
</comment>
<gene>
    <name evidence="2" type="ORF">GCK32_004234</name>
</gene>
<name>A0AAN8F5C1_TRICO</name>
<dbReference type="EMBL" id="WIXE01015460">
    <property type="protein sequence ID" value="KAK5973451.1"/>
    <property type="molecule type" value="Genomic_DNA"/>
</dbReference>
<evidence type="ECO:0000256" key="1">
    <source>
        <dbReference type="SAM" id="MobiDB-lite"/>
    </source>
</evidence>
<organism evidence="2 3">
    <name type="scientific">Trichostrongylus colubriformis</name>
    <name type="common">Black scour worm</name>
    <dbReference type="NCBI Taxonomy" id="6319"/>
    <lineage>
        <taxon>Eukaryota</taxon>
        <taxon>Metazoa</taxon>
        <taxon>Ecdysozoa</taxon>
        <taxon>Nematoda</taxon>
        <taxon>Chromadorea</taxon>
        <taxon>Rhabditida</taxon>
        <taxon>Rhabditina</taxon>
        <taxon>Rhabditomorpha</taxon>
        <taxon>Strongyloidea</taxon>
        <taxon>Trichostrongylidae</taxon>
        <taxon>Trichostrongylus</taxon>
    </lineage>
</organism>
<feature type="region of interest" description="Disordered" evidence="1">
    <location>
        <begin position="292"/>
        <end position="316"/>
    </location>
</feature>
<evidence type="ECO:0000313" key="2">
    <source>
        <dbReference type="EMBL" id="KAK5973451.1"/>
    </source>
</evidence>
<sequence length="407" mass="45708">MESVFSVSTDRDASDSTRTVFVCGFVAKRWHNSSLQAIIQDLLPEFYVACNGDSWDESAPTRSLLTNAEAMLFLVNEFTLGDRNCLLNLQYAWHLMVPLIVLRPPRTKLVICKREQTHDNIVVTGNGSIVRAASDQWCLPEDPPIDTVDYNLLQDVLHEGYKLSLVYDRHDHPGSMTKISERLRQVMRPTLRRGSQQTPAFYLSPTNGPELIERAFYSGEISTERAEKHCAKLTDSQLRVTRSMGNLAERTQSNFPRTPFPHSNGSFIDKSFKVPPLETSKADEEIPIDGNRSVINSAHHPPSTISRTSSRERRMSMGSLDDVNSFQETQYLVFPIRNTSNKPKLIKFPEDLMEEDGDGDHNGSVWGSESSLEDDTEIAMKINGGISIDDNEEESPISSPAPYIGDL</sequence>
<proteinExistence type="predicted"/>
<protein>
    <submittedName>
        <fullName evidence="2">Uncharacterized protein</fullName>
    </submittedName>
</protein>
<keyword evidence="3" id="KW-1185">Reference proteome</keyword>
<dbReference type="Proteomes" id="UP001331761">
    <property type="component" value="Unassembled WGS sequence"/>
</dbReference>
<feature type="region of interest" description="Disordered" evidence="1">
    <location>
        <begin position="352"/>
        <end position="407"/>
    </location>
</feature>
<evidence type="ECO:0000313" key="3">
    <source>
        <dbReference type="Proteomes" id="UP001331761"/>
    </source>
</evidence>
<reference evidence="2 3" key="1">
    <citation type="submission" date="2019-10" db="EMBL/GenBank/DDBJ databases">
        <title>Assembly and Annotation for the nematode Trichostrongylus colubriformis.</title>
        <authorList>
            <person name="Martin J."/>
        </authorList>
    </citation>
    <scope>NUCLEOTIDE SEQUENCE [LARGE SCALE GENOMIC DNA]</scope>
    <source>
        <strain evidence="2">G859</strain>
        <tissue evidence="2">Whole worm</tissue>
    </source>
</reference>